<evidence type="ECO:0000256" key="9">
    <source>
        <dbReference type="ARBA" id="ARBA00022989"/>
    </source>
</evidence>
<dbReference type="GO" id="GO:0020037">
    <property type="term" value="F:heme binding"/>
    <property type="evidence" value="ECO:0007669"/>
    <property type="project" value="TreeGrafter"/>
</dbReference>
<protein>
    <submittedName>
        <fullName evidence="15">Cytochrome b562</fullName>
    </submittedName>
</protein>
<feature type="transmembrane region" description="Helical" evidence="13">
    <location>
        <begin position="12"/>
        <end position="29"/>
    </location>
</feature>
<evidence type="ECO:0000256" key="4">
    <source>
        <dbReference type="ARBA" id="ARBA00022475"/>
    </source>
</evidence>
<evidence type="ECO:0000313" key="16">
    <source>
        <dbReference type="Proteomes" id="UP000203464"/>
    </source>
</evidence>
<evidence type="ECO:0000256" key="8">
    <source>
        <dbReference type="ARBA" id="ARBA00022982"/>
    </source>
</evidence>
<dbReference type="OrthoDB" id="8156287at2"/>
<dbReference type="Proteomes" id="UP000203464">
    <property type="component" value="Unassembled WGS sequence"/>
</dbReference>
<accession>A0A238K3H8</accession>
<name>A0A238K3H8_9RHOB</name>
<keyword evidence="7" id="KW-0479">Metal-binding</keyword>
<evidence type="ECO:0000256" key="13">
    <source>
        <dbReference type="SAM" id="Phobius"/>
    </source>
</evidence>
<keyword evidence="5" id="KW-0349">Heme</keyword>
<dbReference type="PANTHER" id="PTHR30529">
    <property type="entry name" value="CYTOCHROME B561"/>
    <property type="match status" value="1"/>
</dbReference>
<gene>
    <name evidence="15" type="ORF">OCA8868_01379</name>
</gene>
<evidence type="ECO:0000256" key="11">
    <source>
        <dbReference type="ARBA" id="ARBA00023136"/>
    </source>
</evidence>
<keyword evidence="9 13" id="KW-1133">Transmembrane helix</keyword>
<dbReference type="PANTHER" id="PTHR30529:SF7">
    <property type="entry name" value="CYTOCHROME B561 BACTERIAL_NI-HYDROGENASE DOMAIN-CONTAINING PROTEIN"/>
    <property type="match status" value="1"/>
</dbReference>
<dbReference type="AlphaFoldDB" id="A0A238K3H8"/>
<evidence type="ECO:0000256" key="7">
    <source>
        <dbReference type="ARBA" id="ARBA00022723"/>
    </source>
</evidence>
<keyword evidence="3" id="KW-0813">Transport</keyword>
<feature type="domain" description="Cytochrome b561 bacterial/Ni-hydrogenase" evidence="14">
    <location>
        <begin position="7"/>
        <end position="155"/>
    </location>
</feature>
<evidence type="ECO:0000256" key="6">
    <source>
        <dbReference type="ARBA" id="ARBA00022692"/>
    </source>
</evidence>
<dbReference type="GO" id="GO:0005886">
    <property type="term" value="C:plasma membrane"/>
    <property type="evidence" value="ECO:0007669"/>
    <property type="project" value="UniProtKB-SubCell"/>
</dbReference>
<dbReference type="Gene3D" id="1.20.950.20">
    <property type="entry name" value="Transmembrane di-heme cytochromes, Chain C"/>
    <property type="match status" value="1"/>
</dbReference>
<feature type="transmembrane region" description="Helical" evidence="13">
    <location>
        <begin position="89"/>
        <end position="110"/>
    </location>
</feature>
<comment type="similarity">
    <text evidence="12">Belongs to the cytochrome b561 family.</text>
</comment>
<keyword evidence="8" id="KW-0249">Electron transport</keyword>
<keyword evidence="16" id="KW-1185">Reference proteome</keyword>
<dbReference type="EMBL" id="FXYD01000002">
    <property type="protein sequence ID" value="SMX37303.1"/>
    <property type="molecule type" value="Genomic_DNA"/>
</dbReference>
<dbReference type="GO" id="GO:0022904">
    <property type="term" value="P:respiratory electron transport chain"/>
    <property type="evidence" value="ECO:0007669"/>
    <property type="project" value="InterPro"/>
</dbReference>
<proteinExistence type="inferred from homology"/>
<evidence type="ECO:0000256" key="3">
    <source>
        <dbReference type="ARBA" id="ARBA00022448"/>
    </source>
</evidence>
<dbReference type="InterPro" id="IPR011577">
    <property type="entry name" value="Cyt_b561_bac/Ni-Hgenase"/>
</dbReference>
<dbReference type="InterPro" id="IPR016174">
    <property type="entry name" value="Di-haem_cyt_TM"/>
</dbReference>
<evidence type="ECO:0000259" key="14">
    <source>
        <dbReference type="Pfam" id="PF01292"/>
    </source>
</evidence>
<dbReference type="SUPFAM" id="SSF81342">
    <property type="entry name" value="Transmembrane di-heme cytochromes"/>
    <property type="match status" value="1"/>
</dbReference>
<sequence>MTTRTGYSRTQIVLHWLTAIAVLVAWFTHEGMEEVAKAAWRANEGPFPTIHTIAGALAMIMIIVRIVLRHRRGAPEPEGTEMGKLAATWGHRLIYALVIIVPLLGAATWFGGFRNLSGFHEFTAKALMLAALGHAAMAIWHQFGKKDGTLMRMLRPE</sequence>
<dbReference type="RefSeq" id="WP_093995818.1">
    <property type="nucleotide sequence ID" value="NZ_FXYD01000002.1"/>
</dbReference>
<evidence type="ECO:0000313" key="15">
    <source>
        <dbReference type="EMBL" id="SMX37303.1"/>
    </source>
</evidence>
<comment type="cofactor">
    <cofactor evidence="1">
        <name>heme b</name>
        <dbReference type="ChEBI" id="CHEBI:60344"/>
    </cofactor>
</comment>
<evidence type="ECO:0000256" key="12">
    <source>
        <dbReference type="ARBA" id="ARBA00037975"/>
    </source>
</evidence>
<evidence type="ECO:0000256" key="5">
    <source>
        <dbReference type="ARBA" id="ARBA00022617"/>
    </source>
</evidence>
<keyword evidence="10" id="KW-0408">Iron</keyword>
<keyword evidence="6 13" id="KW-0812">Transmembrane</keyword>
<feature type="transmembrane region" description="Helical" evidence="13">
    <location>
        <begin position="49"/>
        <end position="68"/>
    </location>
</feature>
<dbReference type="GO" id="GO:0009055">
    <property type="term" value="F:electron transfer activity"/>
    <property type="evidence" value="ECO:0007669"/>
    <property type="project" value="InterPro"/>
</dbReference>
<dbReference type="InterPro" id="IPR052168">
    <property type="entry name" value="Cytochrome_b561_oxidase"/>
</dbReference>
<dbReference type="Pfam" id="PF01292">
    <property type="entry name" value="Ni_hydr_CYTB"/>
    <property type="match status" value="1"/>
</dbReference>
<feature type="transmembrane region" description="Helical" evidence="13">
    <location>
        <begin position="122"/>
        <end position="143"/>
    </location>
</feature>
<organism evidence="15 16">
    <name type="scientific">Octadecabacter ascidiaceicola</name>
    <dbReference type="NCBI Taxonomy" id="1655543"/>
    <lineage>
        <taxon>Bacteria</taxon>
        <taxon>Pseudomonadati</taxon>
        <taxon>Pseudomonadota</taxon>
        <taxon>Alphaproteobacteria</taxon>
        <taxon>Rhodobacterales</taxon>
        <taxon>Roseobacteraceae</taxon>
        <taxon>Octadecabacter</taxon>
    </lineage>
</organism>
<evidence type="ECO:0000256" key="1">
    <source>
        <dbReference type="ARBA" id="ARBA00001970"/>
    </source>
</evidence>
<evidence type="ECO:0000256" key="10">
    <source>
        <dbReference type="ARBA" id="ARBA00023004"/>
    </source>
</evidence>
<evidence type="ECO:0000256" key="2">
    <source>
        <dbReference type="ARBA" id="ARBA00004651"/>
    </source>
</evidence>
<reference evidence="16" key="1">
    <citation type="submission" date="2017-05" db="EMBL/GenBank/DDBJ databases">
        <authorList>
            <person name="Rodrigo-Torres L."/>
            <person name="Arahal R. D."/>
            <person name="Lucena T."/>
        </authorList>
    </citation>
    <scope>NUCLEOTIDE SEQUENCE [LARGE SCALE GENOMIC DNA]</scope>
    <source>
        <strain evidence="16">CECT 8868</strain>
    </source>
</reference>
<comment type="subcellular location">
    <subcellularLocation>
        <location evidence="2">Cell membrane</location>
        <topology evidence="2">Multi-pass membrane protein</topology>
    </subcellularLocation>
</comment>
<keyword evidence="11 13" id="KW-0472">Membrane</keyword>
<dbReference type="GO" id="GO:0046872">
    <property type="term" value="F:metal ion binding"/>
    <property type="evidence" value="ECO:0007669"/>
    <property type="project" value="UniProtKB-KW"/>
</dbReference>
<keyword evidence="4" id="KW-1003">Cell membrane</keyword>